<evidence type="ECO:0000313" key="2">
    <source>
        <dbReference type="Proteomes" id="UP001642484"/>
    </source>
</evidence>
<evidence type="ECO:0008006" key="3">
    <source>
        <dbReference type="Google" id="ProtNLM"/>
    </source>
</evidence>
<evidence type="ECO:0000313" key="1">
    <source>
        <dbReference type="EMBL" id="CAK9014596.1"/>
    </source>
</evidence>
<protein>
    <recommendedName>
        <fullName evidence="3">Alpha-galactosidase</fullName>
    </recommendedName>
</protein>
<name>A0ABP0JJM4_9DINO</name>
<comment type="caution">
    <text evidence="1">The sequence shown here is derived from an EMBL/GenBank/DDBJ whole genome shotgun (WGS) entry which is preliminary data.</text>
</comment>
<dbReference type="Proteomes" id="UP001642484">
    <property type="component" value="Unassembled WGS sequence"/>
</dbReference>
<sequence length="836" mass="92254">MSLPQLGHRILARSDLQMGLVFSGILAAFLCQSGALLPEAGPAEGVAKSRERYLLRNDVLEAKIAIDNGVLQPLDFTNRISGLSLPLPAYAFQAKAQDSNLTSNQFYVRDVNLAHLEGKPNASQLSQQESGWRIIVHLDGPMEAKWSIELRDGSNYVKIALHLEHAASGHLTSLCLLNGVLKGGTLAGKVEGVPIVSDDFFFGIEHPTGSNAVNTDWVYTCCLQLGKTNLSASTSRATLVLGASVPGQTRRSFLQYLERERAHPSRRMLHYNTWYDIGTGQTYSAKEVRSRLQEIANQLGQRGLALDAFLLDDGWDDPDTGPWEPHAGFNASELLRLEETARHLKTGLGMWFSPFGGYHEPRQRRVKAARLAGIPVREEVRERIPATLRPGVPCSKTSPCGEGEGSCRSNDDCKGQLECWHTTHHVSPPGIDLSTALDADVCFDPSVRSSYLGLGIAEYYKHLHSTLLKWISKGARLFKLDGIGNPSGMSETLQEDFMFAMTLIATLRQVKSDIFINLSTGTWPSPFWLLHSDTVWRRGHDHYFEGPPGPTRERWITYRDAMVHQNVVLESPLFPLNSLMIHGIIFAQDAWDLNAPEGSGTGLSRNPFKNEVRSAFGSGAMLQELYLTPSLLTSENWDDLAEAALWASGRLDVLSDVQWFGGDPAKGQIYGWAAWWQSSAILTLRNPSTFTQVVELDVLHVFNLPNSEVATTLQLNTPFPDQRPRQISLQKGQPAILTMPPYAVFVFDSGVPSPSTISTYTDAIDTNYASLLLWTSFSVAVATWFMCSRPSGPTALKPSGEELRRLRLQALERGSFGTHRESLNSVGAQSLAQESN</sequence>
<reference evidence="1 2" key="1">
    <citation type="submission" date="2024-02" db="EMBL/GenBank/DDBJ databases">
        <authorList>
            <person name="Chen Y."/>
            <person name="Shah S."/>
            <person name="Dougan E. K."/>
            <person name="Thang M."/>
            <person name="Chan C."/>
        </authorList>
    </citation>
    <scope>NUCLEOTIDE SEQUENCE [LARGE SCALE GENOMIC DNA]</scope>
</reference>
<dbReference type="Gene3D" id="3.20.20.70">
    <property type="entry name" value="Aldolase class I"/>
    <property type="match status" value="1"/>
</dbReference>
<gene>
    <name evidence="1" type="ORF">CCMP2556_LOCUS11764</name>
</gene>
<dbReference type="SUPFAM" id="SSF51445">
    <property type="entry name" value="(Trans)glycosidases"/>
    <property type="match status" value="1"/>
</dbReference>
<organism evidence="1 2">
    <name type="scientific">Durusdinium trenchii</name>
    <dbReference type="NCBI Taxonomy" id="1381693"/>
    <lineage>
        <taxon>Eukaryota</taxon>
        <taxon>Sar</taxon>
        <taxon>Alveolata</taxon>
        <taxon>Dinophyceae</taxon>
        <taxon>Suessiales</taxon>
        <taxon>Symbiodiniaceae</taxon>
        <taxon>Durusdinium</taxon>
    </lineage>
</organism>
<accession>A0ABP0JJM4</accession>
<dbReference type="InterPro" id="IPR017853">
    <property type="entry name" value="GH"/>
</dbReference>
<proteinExistence type="predicted"/>
<keyword evidence="2" id="KW-1185">Reference proteome</keyword>
<dbReference type="EMBL" id="CAXAMN010005570">
    <property type="protein sequence ID" value="CAK9014596.1"/>
    <property type="molecule type" value="Genomic_DNA"/>
</dbReference>
<dbReference type="InterPro" id="IPR013785">
    <property type="entry name" value="Aldolase_TIM"/>
</dbReference>